<dbReference type="SUPFAM" id="SSF51430">
    <property type="entry name" value="NAD(P)-linked oxidoreductase"/>
    <property type="match status" value="1"/>
</dbReference>
<feature type="domain" description="NADP-dependent oxidoreductase" evidence="1">
    <location>
        <begin position="20"/>
        <end position="274"/>
    </location>
</feature>
<dbReference type="CDD" id="cd19072">
    <property type="entry name" value="AKR_AKR3F1-like"/>
    <property type="match status" value="1"/>
</dbReference>
<dbReference type="AlphaFoldDB" id="A0A2Z2M5Y3"/>
<sequence length="278" mass="31542">MKSVPIFDDLKRIGDDKVTAIGMGTWGIGGYESPDYSRDRESIEVLRYGLELGINLIDTAEFYAAGHSEELVGEAIKDFEREEIFIISKVWPTHFGYSEAKKAARASAKRLGTYIDLYLLHWPVDDFGKIEETLHALEELVDEGLIRYIGVSNFDLELLKRSQEAMRKYEVVANEVKYSLKDRWPETSGLLDYMKKEKMALIAYTPLEKGTLAKNECLAEIGKAYGKTAAQVALNYLIWEENVVAIPKAGSKAHLEENFGAMGWRLSKEDREKARRCV</sequence>
<dbReference type="PRINTS" id="PR00069">
    <property type="entry name" value="ALDKETRDTASE"/>
</dbReference>
<dbReference type="Pfam" id="PF00248">
    <property type="entry name" value="Aldo_ket_red"/>
    <property type="match status" value="1"/>
</dbReference>
<dbReference type="EMBL" id="CP014855">
    <property type="protein sequence ID" value="ASJ00593.1"/>
    <property type="molecule type" value="Genomic_DNA"/>
</dbReference>
<protein>
    <submittedName>
        <fullName evidence="2">Aldo/keto reductase</fullName>
    </submittedName>
</protein>
<name>A0A2Z2M5Y3_THEGO</name>
<dbReference type="Proteomes" id="UP000250134">
    <property type="component" value="Chromosome"/>
</dbReference>
<dbReference type="InterPro" id="IPR020471">
    <property type="entry name" value="AKR"/>
</dbReference>
<reference evidence="2 3" key="1">
    <citation type="submission" date="2016-03" db="EMBL/GenBank/DDBJ databases">
        <title>Complete genome sequence of Thermococcus gorgonarius.</title>
        <authorList>
            <person name="Oger P.M."/>
        </authorList>
    </citation>
    <scope>NUCLEOTIDE SEQUENCE [LARGE SCALE GENOMIC DNA]</scope>
    <source>
        <strain evidence="2 3">W-12</strain>
    </source>
</reference>
<dbReference type="PROSITE" id="PS00062">
    <property type="entry name" value="ALDOKETO_REDUCTASE_2"/>
    <property type="match status" value="1"/>
</dbReference>
<dbReference type="Gene3D" id="3.20.20.100">
    <property type="entry name" value="NADP-dependent oxidoreductase domain"/>
    <property type="match status" value="1"/>
</dbReference>
<dbReference type="KEGG" id="tgg:A3K92_03440"/>
<accession>A0A2Z2M5Y3</accession>
<evidence type="ECO:0000313" key="2">
    <source>
        <dbReference type="EMBL" id="ASJ00593.1"/>
    </source>
</evidence>
<dbReference type="OrthoDB" id="275427at2157"/>
<proteinExistence type="predicted"/>
<dbReference type="GeneID" id="33331572"/>
<dbReference type="RefSeq" id="WP_088884933.1">
    <property type="nucleotide sequence ID" value="NZ_CP014855.1"/>
</dbReference>
<dbReference type="PANTHER" id="PTHR43638">
    <property type="entry name" value="OXIDOREDUCTASE, ALDO/KETO REDUCTASE FAMILY PROTEIN"/>
    <property type="match status" value="1"/>
</dbReference>
<dbReference type="PIRSF" id="PIRSF000097">
    <property type="entry name" value="AKR"/>
    <property type="match status" value="1"/>
</dbReference>
<evidence type="ECO:0000313" key="3">
    <source>
        <dbReference type="Proteomes" id="UP000250134"/>
    </source>
</evidence>
<keyword evidence="3" id="KW-1185">Reference proteome</keyword>
<dbReference type="InterPro" id="IPR023210">
    <property type="entry name" value="NADP_OxRdtase_dom"/>
</dbReference>
<dbReference type="InterPro" id="IPR036812">
    <property type="entry name" value="NAD(P)_OxRdtase_dom_sf"/>
</dbReference>
<dbReference type="InterPro" id="IPR018170">
    <property type="entry name" value="Aldo/ket_reductase_CS"/>
</dbReference>
<dbReference type="PANTHER" id="PTHR43638:SF3">
    <property type="entry name" value="ALDEHYDE REDUCTASE"/>
    <property type="match status" value="1"/>
</dbReference>
<dbReference type="GO" id="GO:0016491">
    <property type="term" value="F:oxidoreductase activity"/>
    <property type="evidence" value="ECO:0007669"/>
    <property type="project" value="InterPro"/>
</dbReference>
<evidence type="ECO:0000259" key="1">
    <source>
        <dbReference type="Pfam" id="PF00248"/>
    </source>
</evidence>
<organism evidence="2 3">
    <name type="scientific">Thermococcus gorgonarius</name>
    <dbReference type="NCBI Taxonomy" id="71997"/>
    <lineage>
        <taxon>Archaea</taxon>
        <taxon>Methanobacteriati</taxon>
        <taxon>Methanobacteriota</taxon>
        <taxon>Thermococci</taxon>
        <taxon>Thermococcales</taxon>
        <taxon>Thermococcaceae</taxon>
        <taxon>Thermococcus</taxon>
    </lineage>
</organism>
<gene>
    <name evidence="2" type="ORF">A3K92_03440</name>
</gene>